<dbReference type="EMBL" id="JAQQWP010000004">
    <property type="protein sequence ID" value="KAK8120707.1"/>
    <property type="molecule type" value="Genomic_DNA"/>
</dbReference>
<feature type="compositionally biased region" description="Polar residues" evidence="1">
    <location>
        <begin position="65"/>
        <end position="75"/>
    </location>
</feature>
<keyword evidence="3" id="KW-1185">Reference proteome</keyword>
<gene>
    <name evidence="2" type="ORF">PG999_004827</name>
</gene>
<comment type="caution">
    <text evidence="2">The sequence shown here is derived from an EMBL/GenBank/DDBJ whole genome shotgun (WGS) entry which is preliminary data.</text>
</comment>
<sequence length="107" mass="11788">MGETTDDLIAMLDSEIQNWLEEVQEDFLDTRGAPPPPIPQRNPRRLGKRQGPIPKLIRSDANIVPQDSTQASTEQKGTEEVKLSNKTKPAATQVSADSDENSHPAEI</sequence>
<evidence type="ECO:0000256" key="1">
    <source>
        <dbReference type="SAM" id="MobiDB-lite"/>
    </source>
</evidence>
<feature type="compositionally biased region" description="Polar residues" evidence="1">
    <location>
        <begin position="84"/>
        <end position="96"/>
    </location>
</feature>
<reference evidence="2 3" key="1">
    <citation type="submission" date="2023-01" db="EMBL/GenBank/DDBJ databases">
        <title>Analysis of 21 Apiospora genomes using comparative genomics revels a genus with tremendous synthesis potential of carbohydrate active enzymes and secondary metabolites.</title>
        <authorList>
            <person name="Sorensen T."/>
        </authorList>
    </citation>
    <scope>NUCLEOTIDE SEQUENCE [LARGE SCALE GENOMIC DNA]</scope>
    <source>
        <strain evidence="2 3">CBS 117206</strain>
    </source>
</reference>
<evidence type="ECO:0000313" key="3">
    <source>
        <dbReference type="Proteomes" id="UP001392437"/>
    </source>
</evidence>
<feature type="region of interest" description="Disordered" evidence="1">
    <location>
        <begin position="26"/>
        <end position="107"/>
    </location>
</feature>
<evidence type="ECO:0000313" key="2">
    <source>
        <dbReference type="EMBL" id="KAK8120707.1"/>
    </source>
</evidence>
<accession>A0AAW0R0H3</accession>
<dbReference type="AlphaFoldDB" id="A0AAW0R0H3"/>
<name>A0AAW0R0H3_9PEZI</name>
<dbReference type="Proteomes" id="UP001392437">
    <property type="component" value="Unassembled WGS sequence"/>
</dbReference>
<organism evidence="2 3">
    <name type="scientific">Apiospora kogelbergensis</name>
    <dbReference type="NCBI Taxonomy" id="1337665"/>
    <lineage>
        <taxon>Eukaryota</taxon>
        <taxon>Fungi</taxon>
        <taxon>Dikarya</taxon>
        <taxon>Ascomycota</taxon>
        <taxon>Pezizomycotina</taxon>
        <taxon>Sordariomycetes</taxon>
        <taxon>Xylariomycetidae</taxon>
        <taxon>Amphisphaeriales</taxon>
        <taxon>Apiosporaceae</taxon>
        <taxon>Apiospora</taxon>
    </lineage>
</organism>
<protein>
    <submittedName>
        <fullName evidence="2">Uncharacterized protein</fullName>
    </submittedName>
</protein>
<proteinExistence type="predicted"/>